<dbReference type="InParanoid" id="A0A098DP07"/>
<evidence type="ECO:0000313" key="3">
    <source>
        <dbReference type="Proteomes" id="UP000070720"/>
    </source>
</evidence>
<accession>A0A098DP07</accession>
<reference evidence="2 3" key="1">
    <citation type="journal article" date="2007" name="Science">
        <title>The Fusarium graminearum genome reveals a link between localized polymorphism and pathogen specialization.</title>
        <authorList>
            <person name="Cuomo C.A."/>
            <person name="Gueldener U."/>
            <person name="Xu J.-R."/>
            <person name="Trail F."/>
            <person name="Turgeon B.G."/>
            <person name="Di Pietro A."/>
            <person name="Walton J.D."/>
            <person name="Ma L.-J."/>
            <person name="Baker S.E."/>
            <person name="Rep M."/>
            <person name="Adam G."/>
            <person name="Antoniw J."/>
            <person name="Baldwin T."/>
            <person name="Calvo S.E."/>
            <person name="Chang Y.-L."/>
            <person name="DeCaprio D."/>
            <person name="Gale L.R."/>
            <person name="Gnerre S."/>
            <person name="Goswami R.S."/>
            <person name="Hammond-Kosack K."/>
            <person name="Harris L.J."/>
            <person name="Hilburn K."/>
            <person name="Kennell J.C."/>
            <person name="Kroken S."/>
            <person name="Magnuson J.K."/>
            <person name="Mannhaupt G."/>
            <person name="Mauceli E.W."/>
            <person name="Mewes H.-W."/>
            <person name="Mitterbauer R."/>
            <person name="Muehlbauer G."/>
            <person name="Muensterkoetter M."/>
            <person name="Nelson D."/>
            <person name="O'Donnell K."/>
            <person name="Ouellet T."/>
            <person name="Qi W."/>
            <person name="Quesneville H."/>
            <person name="Roncero M.I.G."/>
            <person name="Seong K.-Y."/>
            <person name="Tetko I.V."/>
            <person name="Urban M."/>
            <person name="Waalwijk C."/>
            <person name="Ward T.J."/>
            <person name="Yao J."/>
            <person name="Birren B.W."/>
            <person name="Kistler H.C."/>
        </authorList>
    </citation>
    <scope>NUCLEOTIDE SEQUENCE [LARGE SCALE GENOMIC DNA]</scope>
    <source>
        <strain evidence="3">ATCC MYA-4620 / CBS 123657 / FGSC 9075 / NRRL 31084 / PH-1</strain>
        <strain evidence="2">PH-1 / ATCC MYA-4620 / FGSC 9075 / NRRL 31084</strain>
    </source>
</reference>
<protein>
    <submittedName>
        <fullName evidence="1">Chromosome 4, complete genome</fullName>
    </submittedName>
</protein>
<dbReference type="AlphaFoldDB" id="A0A098DP07"/>
<dbReference type="EMBL" id="HG970335">
    <property type="protein sequence ID" value="CEF83099.1"/>
    <property type="molecule type" value="Genomic_DNA"/>
</dbReference>
<proteinExistence type="predicted"/>
<evidence type="ECO:0000313" key="1">
    <source>
        <dbReference type="EMBL" id="CEF83099.1"/>
    </source>
</evidence>
<organism evidence="1 3">
    <name type="scientific">Gibberella zeae (strain ATCC MYA-4620 / CBS 123657 / FGSC 9075 / NRRL 31084 / PH-1)</name>
    <name type="common">Wheat head blight fungus</name>
    <name type="synonym">Fusarium graminearum</name>
    <dbReference type="NCBI Taxonomy" id="229533"/>
    <lineage>
        <taxon>Eukaryota</taxon>
        <taxon>Fungi</taxon>
        <taxon>Dikarya</taxon>
        <taxon>Ascomycota</taxon>
        <taxon>Pezizomycotina</taxon>
        <taxon>Sordariomycetes</taxon>
        <taxon>Hypocreomycetidae</taxon>
        <taxon>Hypocreales</taxon>
        <taxon>Nectriaceae</taxon>
        <taxon>Fusarium</taxon>
    </lineage>
</organism>
<gene>
    <name evidence="1" type="ORF">FGRAMPH1_01T25413</name>
</gene>
<accession>A0A0E0S9I6</accession>
<keyword evidence="3" id="KW-1185">Reference proteome</keyword>
<evidence type="ECO:0000313" key="2">
    <source>
        <dbReference type="EnsemblFungi" id="CEF83099"/>
    </source>
</evidence>
<name>A0A098DP07_GIBZE</name>
<dbReference type="Proteomes" id="UP000070720">
    <property type="component" value="Chromosome 4"/>
</dbReference>
<sequence>MASLEIVWLIDTTIQSGKSVPKQNDLDRILSILDLHFPRLQRLNLSLKLRLYKKIPAELGEMIKTLDLFVARRAQHLAEPMTISLASWAFE</sequence>
<dbReference type="VEuPathDB" id="FungiDB:FGRAMPH1_01G25413"/>
<dbReference type="EnsemblFungi" id="CEF83099">
    <property type="protein sequence ID" value="CEF83099"/>
    <property type="gene ID" value="FGRRES_15442"/>
</dbReference>
<reference evidence="2 3" key="2">
    <citation type="journal article" date="2010" name="Nature">
        <title>Comparative genomics reveals mobile pathogenicity chromosomes in Fusarium.</title>
        <authorList>
            <person name="Ma L.J."/>
            <person name="van der Does H.C."/>
            <person name="Borkovich K.A."/>
            <person name="Coleman J.J."/>
            <person name="Daboussi M.J."/>
            <person name="Di Pietro A."/>
            <person name="Dufresne M."/>
            <person name="Freitag M."/>
            <person name="Grabherr M."/>
            <person name="Henrissat B."/>
            <person name="Houterman P.M."/>
            <person name="Kang S."/>
            <person name="Shim W.B."/>
            <person name="Woloshuk C."/>
            <person name="Xie X."/>
            <person name="Xu J.R."/>
            <person name="Antoniw J."/>
            <person name="Baker S.E."/>
            <person name="Bluhm B.H."/>
            <person name="Breakspear A."/>
            <person name="Brown D.W."/>
            <person name="Butchko R.A."/>
            <person name="Chapman S."/>
            <person name="Coulson R."/>
            <person name="Coutinho P.M."/>
            <person name="Danchin E.G."/>
            <person name="Diener A."/>
            <person name="Gale L.R."/>
            <person name="Gardiner D.M."/>
            <person name="Goff S."/>
            <person name="Hammond-Kosack K.E."/>
            <person name="Hilburn K."/>
            <person name="Hua-Van A."/>
            <person name="Jonkers W."/>
            <person name="Kazan K."/>
            <person name="Kodira C.D."/>
            <person name="Koehrsen M."/>
            <person name="Kumar L."/>
            <person name="Lee Y.H."/>
            <person name="Li L."/>
            <person name="Manners J.M."/>
            <person name="Miranda-Saavedra D."/>
            <person name="Mukherjee M."/>
            <person name="Park G."/>
            <person name="Park J."/>
            <person name="Park S.Y."/>
            <person name="Proctor R.H."/>
            <person name="Regev A."/>
            <person name="Ruiz-Roldan M.C."/>
            <person name="Sain D."/>
            <person name="Sakthikumar S."/>
            <person name="Sykes S."/>
            <person name="Schwartz D.C."/>
            <person name="Turgeon B.G."/>
            <person name="Wapinski I."/>
            <person name="Yoder O."/>
            <person name="Young S."/>
            <person name="Zeng Q."/>
            <person name="Zhou S."/>
            <person name="Galagan J."/>
            <person name="Cuomo C.A."/>
            <person name="Kistler H.C."/>
            <person name="Rep M."/>
        </authorList>
    </citation>
    <scope>GENOME REANNOTATION</scope>
    <source>
        <strain evidence="3">ATCC MYA-4620 / CBS 123657 / FGSC 9075 / NRRL 31084 / PH-1</strain>
        <strain evidence="2">PH-1 / ATCC MYA-4620 / FGSC 9075 / NRRL 31084</strain>
    </source>
</reference>
<reference evidence="2" key="4">
    <citation type="submission" date="2017-01" db="UniProtKB">
        <authorList>
            <consortium name="EnsemblFungi"/>
        </authorList>
    </citation>
    <scope>IDENTIFICATION</scope>
    <source>
        <strain evidence="2">PH-1 / ATCC MYA-4620 / FGSC 9075 / NRRL 31084</strain>
    </source>
</reference>
<reference evidence="1 3" key="3">
    <citation type="journal article" date="2015" name="BMC Genomics">
        <title>The completed genome sequence of the pathogenic ascomycete fungus Fusarium graminearum.</title>
        <authorList>
            <person name="King R."/>
            <person name="Urban M."/>
            <person name="Hammond-Kosack M.C."/>
            <person name="Hassani-Pak K."/>
            <person name="Hammond-Kosack K.E."/>
        </authorList>
    </citation>
    <scope>NUCLEOTIDE SEQUENCE [LARGE SCALE GENOMIC DNA]</scope>
    <source>
        <strain evidence="3">ATCC MYA-4620 / CBS 123657 / FGSC 9075 / NRRL 31084 / PH-1</strain>
        <strain evidence="1">PH-1</strain>
    </source>
</reference>